<protein>
    <submittedName>
        <fullName evidence="1">Uncharacterized protein</fullName>
    </submittedName>
</protein>
<dbReference type="AlphaFoldDB" id="A0A448XJT1"/>
<evidence type="ECO:0000313" key="2">
    <source>
        <dbReference type="Proteomes" id="UP000784294"/>
    </source>
</evidence>
<organism evidence="1 2">
    <name type="scientific">Protopolystoma xenopodis</name>
    <dbReference type="NCBI Taxonomy" id="117903"/>
    <lineage>
        <taxon>Eukaryota</taxon>
        <taxon>Metazoa</taxon>
        <taxon>Spiralia</taxon>
        <taxon>Lophotrochozoa</taxon>
        <taxon>Platyhelminthes</taxon>
        <taxon>Monogenea</taxon>
        <taxon>Polyopisthocotylea</taxon>
        <taxon>Polystomatidea</taxon>
        <taxon>Polystomatidae</taxon>
        <taxon>Protopolystoma</taxon>
    </lineage>
</organism>
<dbReference type="Proteomes" id="UP000784294">
    <property type="component" value="Unassembled WGS sequence"/>
</dbReference>
<reference evidence="1" key="1">
    <citation type="submission" date="2018-11" db="EMBL/GenBank/DDBJ databases">
        <authorList>
            <consortium name="Pathogen Informatics"/>
        </authorList>
    </citation>
    <scope>NUCLEOTIDE SEQUENCE</scope>
</reference>
<evidence type="ECO:0000313" key="1">
    <source>
        <dbReference type="EMBL" id="VEL38378.1"/>
    </source>
</evidence>
<name>A0A448XJT1_9PLAT</name>
<accession>A0A448XJT1</accession>
<keyword evidence="2" id="KW-1185">Reference proteome</keyword>
<gene>
    <name evidence="1" type="ORF">PXEA_LOCUS31818</name>
</gene>
<sequence>MSLYACVILFFSLFERRSSNRVAVTVKNSQRHKGEGSWDHLQHLNVARQILRPFTRSRSTGWSSKRNVLRTEPQSNRSALSHFISSFRLQLTSPRSAQLWRSQSAQPHSALCSLLSRSRRTVCQIKWITRNPITYTHNPPHRPTSASPIG</sequence>
<proteinExistence type="predicted"/>
<comment type="caution">
    <text evidence="1">The sequence shown here is derived from an EMBL/GenBank/DDBJ whole genome shotgun (WGS) entry which is preliminary data.</text>
</comment>
<dbReference type="EMBL" id="CAAALY010257737">
    <property type="protein sequence ID" value="VEL38378.1"/>
    <property type="molecule type" value="Genomic_DNA"/>
</dbReference>